<sequence>MRLNAKQIAAYTGGQFLIDPIDPSALMGGITWDSREVRPGWLYVALPGERVDGHDFVEAALRAGALGALVMQSPGQAACLLAREMGAAIIEVANTASAITDLARAWRGHLRGRIIGLTGSVGKTTTKNLVRDVCAAYGSVVATRANQNNELGVPRTLLAADPETAVVVVEMGMRGAGQIAELCDFVRPDWGLVTNVGESHIELLGSRENIARAKAELFAALPAGTGRAFLNLDDAFVDLLMDAGDLRERPLALTGFAGHPDEATCELLGRDGTVCEEVVWAEDVTLDAEGRPRFTLCARDHADHDELALFAPVERCACTLALTGRHNVDNACAAAAVGFALGLDLETIAAALGASVPEPGRQEVIAARGGFTIVNDAYNASPDSMRASLSTFAATEVAGRRIAVLGDMGELGNFAEPCHRGVGAHAARLPLDRLICVGALAEFIAQGAAEAGMPAQRISRAATVADVLEELDTLLEPGDAVLVKASHFMGLTRVVEGLVH</sequence>
<dbReference type="SUPFAM" id="SSF53623">
    <property type="entry name" value="MurD-like peptide ligases, catalytic domain"/>
    <property type="match status" value="1"/>
</dbReference>
<keyword evidence="5 10" id="KW-0067">ATP-binding</keyword>
<comment type="function">
    <text evidence="10">Involved in cell wall formation. Catalyzes the final step in the synthesis of UDP-N-acetylmuramoyl-pentapeptide, the precursor of murein.</text>
</comment>
<evidence type="ECO:0000256" key="8">
    <source>
        <dbReference type="ARBA" id="ARBA00023306"/>
    </source>
</evidence>
<feature type="binding site" evidence="10">
    <location>
        <begin position="119"/>
        <end position="125"/>
    </location>
    <ligand>
        <name>ATP</name>
        <dbReference type="ChEBI" id="CHEBI:30616"/>
    </ligand>
</feature>
<keyword evidence="7 10" id="KW-0573">Peptidoglycan synthesis</keyword>
<dbReference type="InterPro" id="IPR004101">
    <property type="entry name" value="Mur_ligase_C"/>
</dbReference>
<dbReference type="RefSeq" id="WP_338210712.1">
    <property type="nucleotide sequence ID" value="NZ_JAYMFF010000015.1"/>
</dbReference>
<comment type="pathway">
    <text evidence="10">Cell wall biogenesis; peptidoglycan biosynthesis.</text>
</comment>
<evidence type="ECO:0000256" key="7">
    <source>
        <dbReference type="ARBA" id="ARBA00022984"/>
    </source>
</evidence>
<keyword evidence="1 10" id="KW-0963">Cytoplasm</keyword>
<evidence type="ECO:0000313" key="15">
    <source>
        <dbReference type="Proteomes" id="UP001349994"/>
    </source>
</evidence>
<protein>
    <recommendedName>
        <fullName evidence="10">UDP-N-acetylmuramoyl-tripeptide--D-alanyl-D-alanine ligase</fullName>
        <ecNumber evidence="10">6.3.2.10</ecNumber>
    </recommendedName>
    <alternativeName>
        <fullName evidence="10">D-alanyl-D-alanine-adding enzyme</fullName>
    </alternativeName>
</protein>
<dbReference type="PANTHER" id="PTHR43024:SF1">
    <property type="entry name" value="UDP-N-ACETYLMURAMOYL-TRIPEPTIDE--D-ALANYL-D-ALANINE LIGASE"/>
    <property type="match status" value="1"/>
</dbReference>
<dbReference type="InterPro" id="IPR051046">
    <property type="entry name" value="MurCDEF_CellWall_CoF430Synth"/>
</dbReference>
<dbReference type="SUPFAM" id="SSF53244">
    <property type="entry name" value="MurD-like peptide ligases, peptide-binding domain"/>
    <property type="match status" value="1"/>
</dbReference>
<feature type="domain" description="Mur ligase C-terminal" evidence="12">
    <location>
        <begin position="360"/>
        <end position="486"/>
    </location>
</feature>
<evidence type="ECO:0000256" key="10">
    <source>
        <dbReference type="HAMAP-Rule" id="MF_02019"/>
    </source>
</evidence>
<dbReference type="Proteomes" id="UP001349994">
    <property type="component" value="Unassembled WGS sequence"/>
</dbReference>
<comment type="similarity">
    <text evidence="10">Belongs to the MurCDEF family. MurF subfamily.</text>
</comment>
<dbReference type="Gene3D" id="3.90.190.20">
    <property type="entry name" value="Mur ligase, C-terminal domain"/>
    <property type="match status" value="1"/>
</dbReference>
<dbReference type="InterPro" id="IPR005863">
    <property type="entry name" value="UDP-N-AcMur_synth"/>
</dbReference>
<dbReference type="InterPro" id="IPR000713">
    <property type="entry name" value="Mur_ligase_N"/>
</dbReference>
<keyword evidence="3 10" id="KW-0132">Cell division</keyword>
<evidence type="ECO:0000313" key="14">
    <source>
        <dbReference type="EMBL" id="MEC4176408.1"/>
    </source>
</evidence>
<dbReference type="EC" id="6.3.2.10" evidence="10"/>
<keyword evidence="6 10" id="KW-0133">Cell shape</keyword>
<keyword evidence="8 10" id="KW-0131">Cell cycle</keyword>
<comment type="subcellular location">
    <subcellularLocation>
        <location evidence="10">Cytoplasm</location>
    </subcellularLocation>
</comment>
<dbReference type="PANTHER" id="PTHR43024">
    <property type="entry name" value="UDP-N-ACETYLMURAMOYL-TRIPEPTIDE--D-ALANYL-D-ALANINE LIGASE"/>
    <property type="match status" value="1"/>
</dbReference>
<dbReference type="EMBL" id="JAYMFF010000015">
    <property type="protein sequence ID" value="MEC4176408.1"/>
    <property type="molecule type" value="Genomic_DNA"/>
</dbReference>
<dbReference type="HAMAP" id="MF_02019">
    <property type="entry name" value="MurF"/>
    <property type="match status" value="1"/>
</dbReference>
<feature type="domain" description="Mur ligase N-terminal catalytic" evidence="11">
    <location>
        <begin position="29"/>
        <end position="105"/>
    </location>
</feature>
<proteinExistence type="inferred from homology"/>
<evidence type="ECO:0000256" key="4">
    <source>
        <dbReference type="ARBA" id="ARBA00022741"/>
    </source>
</evidence>
<evidence type="ECO:0000256" key="9">
    <source>
        <dbReference type="ARBA" id="ARBA00023316"/>
    </source>
</evidence>
<evidence type="ECO:0000259" key="13">
    <source>
        <dbReference type="Pfam" id="PF08245"/>
    </source>
</evidence>
<evidence type="ECO:0000259" key="12">
    <source>
        <dbReference type="Pfam" id="PF02875"/>
    </source>
</evidence>
<keyword evidence="9 10" id="KW-0961">Cell wall biogenesis/degradation</keyword>
<gene>
    <name evidence="10 14" type="primary">murF</name>
    <name evidence="14" type="ORF">VIN30_08115</name>
</gene>
<reference evidence="14 15" key="1">
    <citation type="submission" date="2024-01" db="EMBL/GenBank/DDBJ databases">
        <title>novel species in genus Adlercreutzia.</title>
        <authorList>
            <person name="Liu X."/>
        </authorList>
    </citation>
    <scope>NUCLEOTIDE SEQUENCE [LARGE SCALE GENOMIC DNA]</scope>
    <source>
        <strain evidence="14 15">R7</strain>
    </source>
</reference>
<dbReference type="Pfam" id="PF08245">
    <property type="entry name" value="Mur_ligase_M"/>
    <property type="match status" value="1"/>
</dbReference>
<dbReference type="GO" id="GO:0047480">
    <property type="term" value="F:UDP-N-acetylmuramoyl-tripeptide-D-alanyl-D-alanine ligase activity"/>
    <property type="evidence" value="ECO:0007669"/>
    <property type="project" value="UniProtKB-EC"/>
</dbReference>
<evidence type="ECO:0000259" key="11">
    <source>
        <dbReference type="Pfam" id="PF01225"/>
    </source>
</evidence>
<comment type="caution">
    <text evidence="14">The sequence shown here is derived from an EMBL/GenBank/DDBJ whole genome shotgun (WGS) entry which is preliminary data.</text>
</comment>
<evidence type="ECO:0000256" key="1">
    <source>
        <dbReference type="ARBA" id="ARBA00022490"/>
    </source>
</evidence>
<keyword evidence="15" id="KW-1185">Reference proteome</keyword>
<dbReference type="SUPFAM" id="SSF63418">
    <property type="entry name" value="MurE/MurF N-terminal domain"/>
    <property type="match status" value="1"/>
</dbReference>
<feature type="domain" description="Mur ligase central" evidence="13">
    <location>
        <begin position="118"/>
        <end position="337"/>
    </location>
</feature>
<dbReference type="InterPro" id="IPR035911">
    <property type="entry name" value="MurE/MurF_N"/>
</dbReference>
<dbReference type="Gene3D" id="3.40.1190.10">
    <property type="entry name" value="Mur-like, catalytic domain"/>
    <property type="match status" value="1"/>
</dbReference>
<evidence type="ECO:0000256" key="2">
    <source>
        <dbReference type="ARBA" id="ARBA00022598"/>
    </source>
</evidence>
<evidence type="ECO:0000256" key="6">
    <source>
        <dbReference type="ARBA" id="ARBA00022960"/>
    </source>
</evidence>
<dbReference type="Pfam" id="PF01225">
    <property type="entry name" value="Mur_ligase"/>
    <property type="match status" value="1"/>
</dbReference>
<dbReference type="InterPro" id="IPR036615">
    <property type="entry name" value="Mur_ligase_C_dom_sf"/>
</dbReference>
<dbReference type="Gene3D" id="3.40.1390.10">
    <property type="entry name" value="MurE/MurF, N-terminal domain"/>
    <property type="match status" value="1"/>
</dbReference>
<keyword evidence="4 10" id="KW-0547">Nucleotide-binding</keyword>
<keyword evidence="2 10" id="KW-0436">Ligase</keyword>
<evidence type="ECO:0000256" key="5">
    <source>
        <dbReference type="ARBA" id="ARBA00022840"/>
    </source>
</evidence>
<dbReference type="InterPro" id="IPR013221">
    <property type="entry name" value="Mur_ligase_cen"/>
</dbReference>
<organism evidence="14 15">
    <name type="scientific">Adlercreutzia wanghongyangiae</name>
    <dbReference type="NCBI Taxonomy" id="3111451"/>
    <lineage>
        <taxon>Bacteria</taxon>
        <taxon>Bacillati</taxon>
        <taxon>Actinomycetota</taxon>
        <taxon>Coriobacteriia</taxon>
        <taxon>Eggerthellales</taxon>
        <taxon>Eggerthellaceae</taxon>
        <taxon>Adlercreutzia</taxon>
    </lineage>
</organism>
<evidence type="ECO:0000256" key="3">
    <source>
        <dbReference type="ARBA" id="ARBA00022618"/>
    </source>
</evidence>
<dbReference type="InterPro" id="IPR036565">
    <property type="entry name" value="Mur-like_cat_sf"/>
</dbReference>
<dbReference type="Pfam" id="PF02875">
    <property type="entry name" value="Mur_ligase_C"/>
    <property type="match status" value="1"/>
</dbReference>
<accession>A0ABU6IIW8</accession>
<comment type="catalytic activity">
    <reaction evidence="10">
        <text>D-alanyl-D-alanine + UDP-N-acetyl-alpha-D-muramoyl-L-alanyl-gamma-D-glutamyl-meso-2,6-diaminopimelate + ATP = UDP-N-acetyl-alpha-D-muramoyl-L-alanyl-gamma-D-glutamyl-meso-2,6-diaminopimeloyl-D-alanyl-D-alanine + ADP + phosphate + H(+)</text>
        <dbReference type="Rhea" id="RHEA:28374"/>
        <dbReference type="ChEBI" id="CHEBI:15378"/>
        <dbReference type="ChEBI" id="CHEBI:30616"/>
        <dbReference type="ChEBI" id="CHEBI:43474"/>
        <dbReference type="ChEBI" id="CHEBI:57822"/>
        <dbReference type="ChEBI" id="CHEBI:61386"/>
        <dbReference type="ChEBI" id="CHEBI:83905"/>
        <dbReference type="ChEBI" id="CHEBI:456216"/>
        <dbReference type="EC" id="6.3.2.10"/>
    </reaction>
</comment>
<name>A0ABU6IIW8_9ACTN</name>